<keyword evidence="3" id="KW-0812">Transmembrane</keyword>
<evidence type="ECO:0000256" key="3">
    <source>
        <dbReference type="SAM" id="Phobius"/>
    </source>
</evidence>
<feature type="transmembrane region" description="Helical" evidence="3">
    <location>
        <begin position="150"/>
        <end position="168"/>
    </location>
</feature>
<comment type="caution">
    <text evidence="2">Lacks conserved residue(s) required for the propagation of feature annotation.</text>
</comment>
<dbReference type="PANTHER" id="PTHR46394:SF1">
    <property type="entry name" value="PNPLA DOMAIN-CONTAINING PROTEIN"/>
    <property type="match status" value="1"/>
</dbReference>
<feature type="short sequence motif" description="GXSXG" evidence="2">
    <location>
        <begin position="55"/>
        <end position="59"/>
    </location>
</feature>
<feature type="transmembrane region" description="Helical" evidence="3">
    <location>
        <begin position="203"/>
        <end position="229"/>
    </location>
</feature>
<organism evidence="5 6">
    <name type="scientific">Ramlibacter agri</name>
    <dbReference type="NCBI Taxonomy" id="2728837"/>
    <lineage>
        <taxon>Bacteria</taxon>
        <taxon>Pseudomonadati</taxon>
        <taxon>Pseudomonadota</taxon>
        <taxon>Betaproteobacteria</taxon>
        <taxon>Burkholderiales</taxon>
        <taxon>Comamonadaceae</taxon>
        <taxon>Ramlibacter</taxon>
    </lineage>
</organism>
<keyword evidence="3" id="KW-0472">Membrane</keyword>
<comment type="caution">
    <text evidence="5">The sequence shown here is derived from an EMBL/GenBank/DDBJ whole genome shotgun (WGS) entry which is preliminary data.</text>
</comment>
<keyword evidence="1" id="KW-0443">Lipid metabolism</keyword>
<feature type="transmembrane region" description="Helical" evidence="3">
    <location>
        <begin position="174"/>
        <end position="191"/>
    </location>
</feature>
<proteinExistence type="predicted"/>
<dbReference type="PROSITE" id="PS51635">
    <property type="entry name" value="PNPLA"/>
    <property type="match status" value="1"/>
</dbReference>
<name>A0A848GZ67_9BURK</name>
<dbReference type="AlphaFoldDB" id="A0A848GZ67"/>
<accession>A0A848GZ67</accession>
<evidence type="ECO:0000256" key="2">
    <source>
        <dbReference type="PROSITE-ProRule" id="PRU01161"/>
    </source>
</evidence>
<sequence>MAVSHEPVMPEALRQRPPEDRFCDLVLTGGVASGVVYPWALVELARHYRFRRIGGNSVGAMAAVLAAAAEYGRCTGQDGAFEVLRQSPIDLAEAAPDGRTRMERLFQPAPGVQRLFDCAIKGIRHANDEDVGTQPLLKAVLTVRDVLSHYHLFAVWLLGSLAVMLPALLAVSRLASGLVVAFAGLILLRLQREPEKTSPEKRARFLLGLFKVLAVAHVLAAVALVLSLWPAHGLMSLAWGLYALLLQVLGILAWTVVVLVAFGLLLIPEVQAFKENGYGLCPGKAQPDENGKLKEKALVEWLHEGVQRSIGRDKEDAPLTFAELWSAPRKVPLAPGEESISLQMFSTNLTLGRPLVWPQRDPNVRLFFRHGEWERFFPPTLLDALWKASAPYRPLTDGDPPVPDGDEYRELPAGGMPIVVAARLSLSFPVLFSCIPVYAVDYAGPRGQRVLRQCQLTDGGICTNFPIHLFDAAHPKWPTFGLLLSRRLGKYRGESLWLPERPDEGRADSWSRGVPGASEDGSVPGPLGGLFGLFGALFGTALRWNDNLLTRLPHVRNRVLRINLLAGEGELHITMPPKTIMKMASEYGTCGGRMLAKRFVSDTGVPTEAWREHLYVRTMNELKALATHLHGYADAVTAGGFNKPVADILKEAISKKPMRSRDGWPRDPLGDPLSPAQAAALQEAVDAIAALARTLEAKQAGFGPYEPIPTTRFHLRSQI</sequence>
<dbReference type="InterPro" id="IPR016035">
    <property type="entry name" value="Acyl_Trfase/lysoPLipase"/>
</dbReference>
<evidence type="ECO:0000259" key="4">
    <source>
        <dbReference type="PROSITE" id="PS51635"/>
    </source>
</evidence>
<keyword evidence="3" id="KW-1133">Transmembrane helix</keyword>
<keyword evidence="6" id="KW-1185">Reference proteome</keyword>
<dbReference type="EMBL" id="JABBFX010000001">
    <property type="protein sequence ID" value="NML42612.1"/>
    <property type="molecule type" value="Genomic_DNA"/>
</dbReference>
<evidence type="ECO:0000313" key="6">
    <source>
        <dbReference type="Proteomes" id="UP000541185"/>
    </source>
</evidence>
<feature type="transmembrane region" description="Helical" evidence="3">
    <location>
        <begin position="241"/>
        <end position="267"/>
    </location>
</feature>
<feature type="transmembrane region" description="Helical" evidence="3">
    <location>
        <begin position="25"/>
        <end position="42"/>
    </location>
</feature>
<dbReference type="InterPro" id="IPR052580">
    <property type="entry name" value="Lipid_Hydrolase"/>
</dbReference>
<dbReference type="RefSeq" id="WP_169416832.1">
    <property type="nucleotide sequence ID" value="NZ_JABBFX010000001.1"/>
</dbReference>
<feature type="domain" description="PNPLA" evidence="4">
    <location>
        <begin position="25"/>
        <end position="171"/>
    </location>
</feature>
<evidence type="ECO:0000256" key="1">
    <source>
        <dbReference type="ARBA" id="ARBA00023098"/>
    </source>
</evidence>
<dbReference type="GO" id="GO:0006629">
    <property type="term" value="P:lipid metabolic process"/>
    <property type="evidence" value="ECO:0007669"/>
    <property type="project" value="UniProtKB-KW"/>
</dbReference>
<reference evidence="5 6" key="1">
    <citation type="submission" date="2020-04" db="EMBL/GenBank/DDBJ databases">
        <title>Ramlibacter sp. G-1-2-2 isolated from soil.</title>
        <authorList>
            <person name="Dahal R.H."/>
        </authorList>
    </citation>
    <scope>NUCLEOTIDE SEQUENCE [LARGE SCALE GENOMIC DNA]</scope>
    <source>
        <strain evidence="5 6">G-1-2-2</strain>
    </source>
</reference>
<evidence type="ECO:0000313" key="5">
    <source>
        <dbReference type="EMBL" id="NML42612.1"/>
    </source>
</evidence>
<protein>
    <recommendedName>
        <fullName evidence="4">PNPLA domain-containing protein</fullName>
    </recommendedName>
</protein>
<dbReference type="SUPFAM" id="SSF52151">
    <property type="entry name" value="FabD/lysophospholipase-like"/>
    <property type="match status" value="1"/>
</dbReference>
<dbReference type="Gene3D" id="3.40.1090.10">
    <property type="entry name" value="Cytosolic phospholipase A2 catalytic domain"/>
    <property type="match status" value="1"/>
</dbReference>
<gene>
    <name evidence="5" type="ORF">HHL11_02545</name>
</gene>
<dbReference type="InterPro" id="IPR002641">
    <property type="entry name" value="PNPLA_dom"/>
</dbReference>
<dbReference type="Proteomes" id="UP000541185">
    <property type="component" value="Unassembled WGS sequence"/>
</dbReference>
<dbReference type="PANTHER" id="PTHR46394">
    <property type="entry name" value="ANNEXIN"/>
    <property type="match status" value="1"/>
</dbReference>